<dbReference type="SMART" id="SM00215">
    <property type="entry name" value="VWC_out"/>
    <property type="match status" value="6"/>
</dbReference>
<dbReference type="PROSITE" id="PS50853">
    <property type="entry name" value="FN3"/>
    <property type="match status" value="1"/>
</dbReference>
<dbReference type="InterPro" id="IPR020901">
    <property type="entry name" value="Prtase_inh_Kunz-CS"/>
</dbReference>
<keyword evidence="4 9" id="KW-0722">Serine protease inhibitor</keyword>
<dbReference type="EMBL" id="JAHLQT010028947">
    <property type="protein sequence ID" value="KAG7161576.1"/>
    <property type="molecule type" value="Genomic_DNA"/>
</dbReference>
<dbReference type="SMART" id="SM00060">
    <property type="entry name" value="FN3"/>
    <property type="match status" value="1"/>
</dbReference>
<feature type="domain" description="Pacifastin" evidence="12">
    <location>
        <begin position="371"/>
        <end position="404"/>
    </location>
</feature>
<keyword evidence="5 9" id="KW-1015">Disulfide bond</keyword>
<reference evidence="13" key="1">
    <citation type="journal article" date="2021" name="Sci. Adv.">
        <title>The American lobster genome reveals insights on longevity, neural, and immune adaptations.</title>
        <authorList>
            <person name="Polinski J.M."/>
            <person name="Zimin A.V."/>
            <person name="Clark K.F."/>
            <person name="Kohn A.B."/>
            <person name="Sadowski N."/>
            <person name="Timp W."/>
            <person name="Ptitsyn A."/>
            <person name="Khanna P."/>
            <person name="Romanova D.Y."/>
            <person name="Williams P."/>
            <person name="Greenwood S.J."/>
            <person name="Moroz L.L."/>
            <person name="Walt D.R."/>
            <person name="Bodnar A.G."/>
        </authorList>
    </citation>
    <scope>NUCLEOTIDE SEQUENCE</scope>
    <source>
        <strain evidence="13">GMGI-L3</strain>
    </source>
</reference>
<dbReference type="PANTHER" id="PTHR47247">
    <property type="entry name" value="KUNITZ-TYPE PROTEASE INHIBITOR 2"/>
    <property type="match status" value="1"/>
</dbReference>
<dbReference type="PROSITE" id="PS00280">
    <property type="entry name" value="BPTI_KUNITZ_1"/>
    <property type="match status" value="2"/>
</dbReference>
<feature type="disulfide bond" evidence="9">
    <location>
        <begin position="92"/>
        <end position="102"/>
    </location>
</feature>
<feature type="domain" description="Pacifastin" evidence="12">
    <location>
        <begin position="76"/>
        <end position="110"/>
    </location>
</feature>
<comment type="caution">
    <text evidence="9">Lacks conserved residue(s) required for the propagation of feature annotation.</text>
</comment>
<feature type="site" description="Reactive bond" evidence="9">
    <location>
        <begin position="220"/>
        <end position="221"/>
    </location>
</feature>
<comment type="function">
    <text evidence="8">Serine protease inhibitor that inhibits trypsin at a molar ratio of 1:1.</text>
</comment>
<feature type="disulfide bond" evidence="9">
    <location>
        <begin position="196"/>
        <end position="211"/>
    </location>
</feature>
<dbReference type="CDD" id="cd00109">
    <property type="entry name" value="Kunitz-type"/>
    <property type="match status" value="3"/>
</dbReference>
<comment type="similarity">
    <text evidence="6 9">Belongs to the protease inhibitor I19 family.</text>
</comment>
<evidence type="ECO:0000259" key="11">
    <source>
        <dbReference type="PROSITE" id="PS50853"/>
    </source>
</evidence>
<keyword evidence="14" id="KW-1185">Reference proteome</keyword>
<dbReference type="SMART" id="SM00131">
    <property type="entry name" value="KU"/>
    <property type="match status" value="3"/>
</dbReference>
<evidence type="ECO:0000256" key="3">
    <source>
        <dbReference type="ARBA" id="ARBA00022690"/>
    </source>
</evidence>
<evidence type="ECO:0000256" key="9">
    <source>
        <dbReference type="PROSITE-ProRule" id="PRU00776"/>
    </source>
</evidence>
<feature type="site" description="Reactive bond" evidence="9">
    <location>
        <begin position="179"/>
        <end position="180"/>
    </location>
</feature>
<evidence type="ECO:0000256" key="2">
    <source>
        <dbReference type="ARBA" id="ARBA00022525"/>
    </source>
</evidence>
<dbReference type="Gene3D" id="2.60.40.10">
    <property type="entry name" value="Immunoglobulins"/>
    <property type="match status" value="1"/>
</dbReference>
<evidence type="ECO:0000256" key="6">
    <source>
        <dbReference type="ARBA" id="ARBA00029459"/>
    </source>
</evidence>
<dbReference type="InterPro" id="IPR036116">
    <property type="entry name" value="FN3_sf"/>
</dbReference>
<dbReference type="GO" id="GO:0005576">
    <property type="term" value="C:extracellular region"/>
    <property type="evidence" value="ECO:0007669"/>
    <property type="project" value="UniProtKB-SubCell"/>
</dbReference>
<evidence type="ECO:0000256" key="5">
    <source>
        <dbReference type="ARBA" id="ARBA00023157"/>
    </source>
</evidence>
<dbReference type="PROSITE" id="PS50279">
    <property type="entry name" value="BPTI_KUNITZ_2"/>
    <property type="match status" value="3"/>
</dbReference>
<name>A0A8J5JSE6_HOMAM</name>
<dbReference type="InterPro" id="IPR008037">
    <property type="entry name" value="Pacifastin_dom"/>
</dbReference>
<dbReference type="CDD" id="cd00063">
    <property type="entry name" value="FN3"/>
    <property type="match status" value="1"/>
</dbReference>
<dbReference type="Pfam" id="PF00014">
    <property type="entry name" value="Kunitz_BPTI"/>
    <property type="match status" value="3"/>
</dbReference>
<feature type="domain" description="Pacifastin" evidence="12">
    <location>
        <begin position="241"/>
        <end position="274"/>
    </location>
</feature>
<dbReference type="PANTHER" id="PTHR47247:SF1">
    <property type="entry name" value="KUNITZ-TYPE PROTEASE INHIBITOR 2"/>
    <property type="match status" value="1"/>
</dbReference>
<feature type="disulfide bond" evidence="9">
    <location>
        <begin position="412"/>
        <end position="427"/>
    </location>
</feature>
<dbReference type="SUPFAM" id="SSF57283">
    <property type="entry name" value="PMP inhibitors"/>
    <property type="match status" value="7"/>
</dbReference>
<feature type="domain" description="Pacifastin" evidence="12">
    <location>
        <begin position="409"/>
        <end position="442"/>
    </location>
</feature>
<evidence type="ECO:0000313" key="14">
    <source>
        <dbReference type="Proteomes" id="UP000747542"/>
    </source>
</evidence>
<feature type="domain" description="Pacifastin" evidence="12">
    <location>
        <begin position="193"/>
        <end position="226"/>
    </location>
</feature>
<feature type="domain" description="Pacifastin" evidence="12">
    <location>
        <begin position="485"/>
        <end position="518"/>
    </location>
</feature>
<feature type="domain" description="Pacifastin" evidence="12">
    <location>
        <begin position="149"/>
        <end position="185"/>
    </location>
</feature>
<dbReference type="Pfam" id="PF00041">
    <property type="entry name" value="fn3"/>
    <property type="match status" value="1"/>
</dbReference>
<feature type="disulfide bond" evidence="9">
    <location>
        <begin position="374"/>
        <end position="389"/>
    </location>
</feature>
<evidence type="ECO:0000259" key="10">
    <source>
        <dbReference type="PROSITE" id="PS50279"/>
    </source>
</evidence>
<evidence type="ECO:0000313" key="13">
    <source>
        <dbReference type="EMBL" id="KAG7161576.1"/>
    </source>
</evidence>
<organism evidence="13 14">
    <name type="scientific">Homarus americanus</name>
    <name type="common">American lobster</name>
    <dbReference type="NCBI Taxonomy" id="6706"/>
    <lineage>
        <taxon>Eukaryota</taxon>
        <taxon>Metazoa</taxon>
        <taxon>Ecdysozoa</taxon>
        <taxon>Arthropoda</taxon>
        <taxon>Crustacea</taxon>
        <taxon>Multicrustacea</taxon>
        <taxon>Malacostraca</taxon>
        <taxon>Eumalacostraca</taxon>
        <taxon>Eucarida</taxon>
        <taxon>Decapoda</taxon>
        <taxon>Pleocyemata</taxon>
        <taxon>Astacidea</taxon>
        <taxon>Nephropoidea</taxon>
        <taxon>Nephropidae</taxon>
        <taxon>Homarus</taxon>
    </lineage>
</organism>
<feature type="disulfide bond" evidence="9">
    <location>
        <begin position="291"/>
        <end position="306"/>
    </location>
</feature>
<dbReference type="GO" id="GO:0004867">
    <property type="term" value="F:serine-type endopeptidase inhibitor activity"/>
    <property type="evidence" value="ECO:0007669"/>
    <property type="project" value="UniProtKB-UniRule"/>
</dbReference>
<feature type="domain" description="BPTI/Kunitz inhibitor" evidence="10">
    <location>
        <begin position="898"/>
        <end position="948"/>
    </location>
</feature>
<dbReference type="SUPFAM" id="SSF49265">
    <property type="entry name" value="Fibronectin type III"/>
    <property type="match status" value="1"/>
</dbReference>
<feature type="disulfide bond" evidence="9">
    <location>
        <begin position="89"/>
        <end position="107"/>
    </location>
</feature>
<comment type="similarity">
    <text evidence="7">Belongs to the venom Kunitz-type family. 01 (intermediate) subfamily.</text>
</comment>
<accession>A0A8J5JSE6</accession>
<feature type="domain" description="Pacifastin" evidence="12">
    <location>
        <begin position="288"/>
        <end position="321"/>
    </location>
</feature>
<evidence type="ECO:0000256" key="4">
    <source>
        <dbReference type="ARBA" id="ARBA00022900"/>
    </source>
</evidence>
<proteinExistence type="inferred from homology"/>
<dbReference type="InterPro" id="IPR013783">
    <property type="entry name" value="Ig-like_fold"/>
</dbReference>
<dbReference type="InterPro" id="IPR036201">
    <property type="entry name" value="Pacifastin_dom_sf"/>
</dbReference>
<sequence length="1339" mass="147745">MGMPTTDDLDAANISPVILQTLKDCGLDSNTVTYSHNAMMVHLLCQEDMEVFRRKYKNNFREKYPLEDPVAGLSEGANCVPGSRWKNDCNWCSCTETGIGMCTLMACVPEFNVEPEELVCEGDARWKFDHCNWCSCVNGTGVCSKKICEQECKGDPNTSRWRVECNWCRCISGYGVCTRKGCPKVIMDRLDNTNECEGTPEWKKDCNTCNCVSGRAVCTTKYCGASPDTPNTTGIEVNQEERTCTEGSRWRVSCNWCFCANGVSSCTKLGCRPESKMGLGVVVNQMEEAVCTEGSSWRESCNWCICQNGTTACTQIACPPDYVSDEPECENGSHWKMDCNWCDCYNGVAYCQRKACFSANQAGSTVEVEGDATCLEGSRWRQSCNWCQCLGGRGSCTEIGCQADYQTEEAECDVGAQWKKDCNWCTCYEGRAICSKLSCDGFDFQTEAAECEAGARWKKDCNWCNCRNGRASCSKLGCVVPQNGDLVCTEGKSWRENCNICRCSYGRTICTTELCAEPDAANLKCRGETKDGCSVPELPPHCKLPPVSTDGPACEDLLNMRMWTYDFISEKCKETVYGGCGRTKNLYETEAECRASCKLVSSLRTYAVDTKPEKCFKKHDIGPCFASYVRFAYNAESGQCEEFLYGGCQGNANRFLSLEECQQECGGVTTAAESSCDRSECPWKRWGHYFTKNCLPQYERGSCCPTSFSCHPMNCYFKGKAYAVGSSVPVDNSCSVGCFCAESRNPGNLATIVCADIDCPGHLQAGCRPLYRPGDCCPYDYECVDPDTPPQLDSRSLTCIWNNKTYLEGDQMFFDDLPCQECVCSPDFTDPHGLGNAYEYSQGCVPIYFEERCCSIDWLCPDDNRILPPQPKEQDPGSEHDQEVFSYHYAQAGIVNVCTLPKDSGPCAEDTTRIYYDAEASQCRQFSYGGCDGNNNNFLDFEECHQLCSKTPKPSESECIVGGETPKVPTPPHCVKVTGVLDHQFPNRMTLQVEWSAPECPHGHIVAYWVLYHVNLHHDANGHTEWTRLRIHGDLRTQAILDGLDPMQTYVVGVAAQNAHGHSDVSHQVVFSLIPSAEPLECYLGVLNIALGSTLNTSECTLDCKCITPPEVTCVQYRSCTLAQETQDAQACAKPSCASGCNTVMEAASGCFTCLCSDESFSCPPQTCPDNCKTVLDLQTGCPSCECYCKYDTEGEPLCPMNCSVYVFVDQVTGCKTCECNPDSPGSPFFHTTAGEHHPCPKDHIDHASCPLNCTVHWVMDENLGCDKCECVSDDSHKVSPHLGEICPVDHTGQAPCPMDCAIRRVVDKETGCEMCECDPNNPGHPFGPLIIPPPPGNK</sequence>
<dbReference type="InterPro" id="IPR003961">
    <property type="entry name" value="FN3_dom"/>
</dbReference>
<feature type="domain" description="Pacifastin" evidence="12">
    <location>
        <begin position="326"/>
        <end position="359"/>
    </location>
</feature>
<feature type="domain" description="BPTI/Kunitz inhibitor" evidence="10">
    <location>
        <begin position="542"/>
        <end position="597"/>
    </location>
</feature>
<feature type="site" description="Reactive bond" evidence="9">
    <location>
        <begin position="353"/>
        <end position="354"/>
    </location>
</feature>
<dbReference type="SUPFAM" id="SSF57362">
    <property type="entry name" value="BPTI-like"/>
    <property type="match status" value="3"/>
</dbReference>
<keyword evidence="2" id="KW-0964">Secreted</keyword>
<feature type="disulfide bond" evidence="9">
    <location>
        <begin position="244"/>
        <end position="259"/>
    </location>
</feature>
<feature type="disulfide bond" evidence="9">
    <location>
        <begin position="451"/>
        <end position="466"/>
    </location>
</feature>
<dbReference type="InterPro" id="IPR002223">
    <property type="entry name" value="Kunitz_BPTI"/>
</dbReference>
<feature type="disulfide bond" evidence="9">
    <location>
        <begin position="488"/>
        <end position="503"/>
    </location>
</feature>
<gene>
    <name evidence="13" type="primary">Tfpi-L1</name>
    <name evidence="13" type="ORF">Hamer_G014137</name>
</gene>
<evidence type="ECO:0000256" key="1">
    <source>
        <dbReference type="ARBA" id="ARBA00004613"/>
    </source>
</evidence>
<dbReference type="Gene3D" id="4.10.410.10">
    <property type="entry name" value="Pancreatic trypsin inhibitor Kunitz domain"/>
    <property type="match status" value="3"/>
</dbReference>
<evidence type="ECO:0000256" key="8">
    <source>
        <dbReference type="ARBA" id="ARBA00093388"/>
    </source>
</evidence>
<dbReference type="InterPro" id="IPR001007">
    <property type="entry name" value="VWF_dom"/>
</dbReference>
<dbReference type="InterPro" id="IPR036880">
    <property type="entry name" value="Kunitz_BPTI_sf"/>
</dbReference>
<feature type="disulfide bond" evidence="9">
    <location>
        <begin position="329"/>
        <end position="344"/>
    </location>
</feature>
<dbReference type="PROSITE" id="PS51446">
    <property type="entry name" value="PACIFASTIN"/>
    <property type="match status" value="10"/>
</dbReference>
<feature type="domain" description="Pacifastin" evidence="12">
    <location>
        <begin position="448"/>
        <end position="481"/>
    </location>
</feature>
<comment type="caution">
    <text evidence="13">The sequence shown here is derived from an EMBL/GenBank/DDBJ whole genome shotgun (WGS) entry which is preliminary data.</text>
</comment>
<evidence type="ECO:0000259" key="12">
    <source>
        <dbReference type="PROSITE" id="PS51446"/>
    </source>
</evidence>
<comment type="subcellular location">
    <subcellularLocation>
        <location evidence="1">Secreted</location>
    </subcellularLocation>
</comment>
<dbReference type="Pfam" id="PF05375">
    <property type="entry name" value="Pacifastin_I"/>
    <property type="match status" value="10"/>
</dbReference>
<feature type="domain" description="BPTI/Kunitz inhibitor" evidence="10">
    <location>
        <begin position="615"/>
        <end position="665"/>
    </location>
</feature>
<evidence type="ECO:0000256" key="7">
    <source>
        <dbReference type="ARBA" id="ARBA00049646"/>
    </source>
</evidence>
<keyword evidence="3 9" id="KW-0646">Protease inhibitor</keyword>
<feature type="domain" description="Fibronectin type-III" evidence="11">
    <location>
        <begin position="968"/>
        <end position="1077"/>
    </location>
</feature>
<dbReference type="Proteomes" id="UP000747542">
    <property type="component" value="Unassembled WGS sequence"/>
</dbReference>
<protein>
    <submittedName>
        <fullName evidence="13">Tissue factor pathway inhibitor-like 1</fullName>
    </submittedName>
</protein>
<dbReference type="PRINTS" id="PR00759">
    <property type="entry name" value="BASICPTASE"/>
</dbReference>
<feature type="disulfide bond" evidence="9">
    <location>
        <begin position="79"/>
        <end position="94"/>
    </location>
</feature>